<dbReference type="SMART" id="SM00220">
    <property type="entry name" value="S_TKc"/>
    <property type="match status" value="1"/>
</dbReference>
<feature type="domain" description="Protein kinase" evidence="5">
    <location>
        <begin position="154"/>
        <end position="479"/>
    </location>
</feature>
<dbReference type="SUPFAM" id="SSF56112">
    <property type="entry name" value="Protein kinase-like (PK-like)"/>
    <property type="match status" value="1"/>
</dbReference>
<dbReference type="GO" id="GO:0004842">
    <property type="term" value="F:ubiquitin-protein transferase activity"/>
    <property type="evidence" value="ECO:0007669"/>
    <property type="project" value="TreeGrafter"/>
</dbReference>
<dbReference type="InterPro" id="IPR011009">
    <property type="entry name" value="Kinase-like_dom_sf"/>
</dbReference>
<dbReference type="SUPFAM" id="SSF48403">
    <property type="entry name" value="Ankyrin repeat"/>
    <property type="match status" value="1"/>
</dbReference>
<dbReference type="InterPro" id="IPR008271">
    <property type="entry name" value="Ser/Thr_kinase_AS"/>
</dbReference>
<dbReference type="Gene3D" id="1.25.40.20">
    <property type="entry name" value="Ankyrin repeat-containing domain"/>
    <property type="match status" value="1"/>
</dbReference>
<dbReference type="GO" id="GO:0005524">
    <property type="term" value="F:ATP binding"/>
    <property type="evidence" value="ECO:0007669"/>
    <property type="project" value="InterPro"/>
</dbReference>
<sequence length="847" mass="95363">MSIEEIQIDLKRATYYNDTAEAFIPYENVREIWAGDRLERFLRTHGPNLRASEIDTARDGLLRTISILAGIAPQDWSGWSRFRTIFFPPNHALAERRRDKNTITFTKEELALDSFLGDTNLARLFTTDMWIYFPIVLNGNRQDPYENDLRLPLFQVDPVVREGGYGKVTKEMIPPKQIILSHLSDHLGIPETPHPVKLIVARKRFPKANYGVEVRQLNRLRSSLSSHKRIVSDIAIFSIRNELNIIMPWADMDLEDFLVGGYKEMQSTPCLLNNLIQESREIASAIHFLHKHLQLESEWPEFHHQAICHADLKPRNILVFKQDGSSTGIWRITDFGVSRVAHRDLSGARRHDSGYPTTADAPSPKGAHIRHQTDMLNEEATSVRVFALGLDPASLPRLDEMRKEPLVGRVYDDCFHRGTPPVLNPSIEAWIQSLSTRYRASHNPAFLKEMQKVLFSMLQIDYHKRSSARELRSGLHRLHSLPIYSSPNSPFSIEITSPSSSSTPSSRSSISGDHGQQTQQESPTSSTATDKLNPITSTVAQIPHPTRLVRGVGVLVSVIKSGDISQVREILVDQIDVEQCHQGERPLIHAIEMGNAAVVDKLSIYQRERHHQNLDVRTPSSKGQTPLYLAVCKGDIDIVRAVIDADTNTGTDASSSTLVDELFNNGRTPLMEAAFLGHAGVVTLLLDRGASHRICTEQEKLNCLHFAVKQDNRAQEDVIIAFKRRMTFDQFPPDTPLDAPYETPIMLHIRRALEGQYGFLQIDSLWQRKFKALLDGGADVNRKYSPGTSLEMSSLQIAVMQTNVLMARLLVDGGATLPVSYIVPPRCSHDMKKVLKRAPRVPVASRP</sequence>
<evidence type="ECO:0000256" key="4">
    <source>
        <dbReference type="SAM" id="MobiDB-lite"/>
    </source>
</evidence>
<dbReference type="InterPro" id="IPR036770">
    <property type="entry name" value="Ankyrin_rpt-contain_sf"/>
</dbReference>
<dbReference type="GO" id="GO:0004672">
    <property type="term" value="F:protein kinase activity"/>
    <property type="evidence" value="ECO:0007669"/>
    <property type="project" value="InterPro"/>
</dbReference>
<keyword evidence="1" id="KW-0677">Repeat</keyword>
<evidence type="ECO:0000256" key="3">
    <source>
        <dbReference type="PROSITE-ProRule" id="PRU00023"/>
    </source>
</evidence>
<dbReference type="EMBL" id="JAQJZL010000014">
    <property type="protein sequence ID" value="KAJ6030301.1"/>
    <property type="molecule type" value="Genomic_DNA"/>
</dbReference>
<organism evidence="6 7">
    <name type="scientific">Penicillium canescens</name>
    <dbReference type="NCBI Taxonomy" id="5083"/>
    <lineage>
        <taxon>Eukaryota</taxon>
        <taxon>Fungi</taxon>
        <taxon>Dikarya</taxon>
        <taxon>Ascomycota</taxon>
        <taxon>Pezizomycotina</taxon>
        <taxon>Eurotiomycetes</taxon>
        <taxon>Eurotiomycetidae</taxon>
        <taxon>Eurotiales</taxon>
        <taxon>Aspergillaceae</taxon>
        <taxon>Penicillium</taxon>
    </lineage>
</organism>
<evidence type="ECO:0000256" key="1">
    <source>
        <dbReference type="ARBA" id="ARBA00022737"/>
    </source>
</evidence>
<evidence type="ECO:0000313" key="6">
    <source>
        <dbReference type="EMBL" id="KAJ6030301.1"/>
    </source>
</evidence>
<dbReference type="PANTHER" id="PTHR24171">
    <property type="entry name" value="ANKYRIN REPEAT DOMAIN-CONTAINING PROTEIN 39-RELATED"/>
    <property type="match status" value="1"/>
</dbReference>
<dbReference type="InterPro" id="IPR000719">
    <property type="entry name" value="Prot_kinase_dom"/>
</dbReference>
<keyword evidence="2 3" id="KW-0040">ANK repeat</keyword>
<accession>A0AAD6I462</accession>
<dbReference type="PANTHER" id="PTHR24171:SF8">
    <property type="entry name" value="BRCA1-ASSOCIATED RING DOMAIN PROTEIN 1"/>
    <property type="match status" value="1"/>
</dbReference>
<protein>
    <recommendedName>
        <fullName evidence="5">Protein kinase domain-containing protein</fullName>
    </recommendedName>
</protein>
<name>A0AAD6I462_PENCN</name>
<dbReference type="PROSITE" id="PS50088">
    <property type="entry name" value="ANK_REPEAT"/>
    <property type="match status" value="2"/>
</dbReference>
<feature type="repeat" description="ANK" evidence="3">
    <location>
        <begin position="665"/>
        <end position="697"/>
    </location>
</feature>
<dbReference type="InterPro" id="IPR002110">
    <property type="entry name" value="Ankyrin_rpt"/>
</dbReference>
<reference evidence="6" key="1">
    <citation type="journal article" date="2023" name="IMA Fungus">
        <title>Comparative genomic study of the Penicillium genus elucidates a diverse pangenome and 15 lateral gene transfer events.</title>
        <authorList>
            <person name="Petersen C."/>
            <person name="Sorensen T."/>
            <person name="Nielsen M.R."/>
            <person name="Sondergaard T.E."/>
            <person name="Sorensen J.L."/>
            <person name="Fitzpatrick D.A."/>
            <person name="Frisvad J.C."/>
            <person name="Nielsen K.L."/>
        </authorList>
    </citation>
    <scope>NUCLEOTIDE SEQUENCE</scope>
    <source>
        <strain evidence="6">IBT 15450</strain>
    </source>
</reference>
<dbReference type="Pfam" id="PF00069">
    <property type="entry name" value="Pkinase"/>
    <property type="match status" value="1"/>
</dbReference>
<feature type="repeat" description="ANK" evidence="3">
    <location>
        <begin position="622"/>
        <end position="654"/>
    </location>
</feature>
<evidence type="ECO:0000256" key="2">
    <source>
        <dbReference type="ARBA" id="ARBA00023043"/>
    </source>
</evidence>
<feature type="compositionally biased region" description="Low complexity" evidence="4">
    <location>
        <begin position="492"/>
        <end position="529"/>
    </location>
</feature>
<evidence type="ECO:0000259" key="5">
    <source>
        <dbReference type="PROSITE" id="PS50011"/>
    </source>
</evidence>
<gene>
    <name evidence="6" type="ORF">N7460_010567</name>
</gene>
<comment type="caution">
    <text evidence="6">The sequence shown here is derived from an EMBL/GenBank/DDBJ whole genome shotgun (WGS) entry which is preliminary data.</text>
</comment>
<dbReference type="PROSITE" id="PS00108">
    <property type="entry name" value="PROTEIN_KINASE_ST"/>
    <property type="match status" value="1"/>
</dbReference>
<dbReference type="PROSITE" id="PS50011">
    <property type="entry name" value="PROTEIN_KINASE_DOM"/>
    <property type="match status" value="1"/>
</dbReference>
<reference evidence="6" key="2">
    <citation type="submission" date="2023-01" db="EMBL/GenBank/DDBJ databases">
        <authorList>
            <person name="Petersen C."/>
        </authorList>
    </citation>
    <scope>NUCLEOTIDE SEQUENCE</scope>
    <source>
        <strain evidence="6">IBT 15450</strain>
    </source>
</reference>
<feature type="region of interest" description="Disordered" evidence="4">
    <location>
        <begin position="492"/>
        <end position="532"/>
    </location>
</feature>
<proteinExistence type="predicted"/>
<dbReference type="PROSITE" id="PS50297">
    <property type="entry name" value="ANK_REP_REGION"/>
    <property type="match status" value="2"/>
</dbReference>
<dbReference type="Gene3D" id="1.10.510.10">
    <property type="entry name" value="Transferase(Phosphotransferase) domain 1"/>
    <property type="match status" value="1"/>
</dbReference>
<dbReference type="Pfam" id="PF12796">
    <property type="entry name" value="Ank_2"/>
    <property type="match status" value="1"/>
</dbReference>
<feature type="region of interest" description="Disordered" evidence="4">
    <location>
        <begin position="347"/>
        <end position="368"/>
    </location>
</feature>
<evidence type="ECO:0000313" key="7">
    <source>
        <dbReference type="Proteomes" id="UP001219568"/>
    </source>
</evidence>
<dbReference type="GO" id="GO:0085020">
    <property type="term" value="P:protein K6-linked ubiquitination"/>
    <property type="evidence" value="ECO:0007669"/>
    <property type="project" value="TreeGrafter"/>
</dbReference>
<dbReference type="Proteomes" id="UP001219568">
    <property type="component" value="Unassembled WGS sequence"/>
</dbReference>
<keyword evidence="7" id="KW-1185">Reference proteome</keyword>
<dbReference type="AlphaFoldDB" id="A0AAD6I462"/>
<dbReference type="SMART" id="SM00248">
    <property type="entry name" value="ANK"/>
    <property type="match status" value="4"/>
</dbReference>